<evidence type="ECO:0000313" key="2">
    <source>
        <dbReference type="Proteomes" id="UP001500131"/>
    </source>
</evidence>
<gene>
    <name evidence="1" type="ORF">Q4I31_002493</name>
</gene>
<accession>A0AAW3AL94</accession>
<sequence length="128" mass="13521">MRDRQKRRGGEGRCEEGWTTWQSRRGESLAALARRVLDGADEVGAGGVELPATCGGGGAGLRVRGFVVDARTRGVPVRSAAALRDALAAPAQTLSLEDFRAVAVGPSERDVVLVVSREDADAKAVHWV</sequence>
<organism evidence="1 2">
    <name type="scientific">Leishmania lindenbergi</name>
    <dbReference type="NCBI Taxonomy" id="651832"/>
    <lineage>
        <taxon>Eukaryota</taxon>
        <taxon>Discoba</taxon>
        <taxon>Euglenozoa</taxon>
        <taxon>Kinetoplastea</taxon>
        <taxon>Metakinetoplastina</taxon>
        <taxon>Trypanosomatida</taxon>
        <taxon>Trypanosomatidae</taxon>
        <taxon>Leishmaniinae</taxon>
        <taxon>Leishmania</taxon>
    </lineage>
</organism>
<dbReference type="EMBL" id="JBAMZK010000017">
    <property type="protein sequence ID" value="KAL0508803.1"/>
    <property type="molecule type" value="Genomic_DNA"/>
</dbReference>
<dbReference type="Proteomes" id="UP001500131">
    <property type="component" value="Unassembled WGS sequence"/>
</dbReference>
<evidence type="ECO:0000313" key="1">
    <source>
        <dbReference type="EMBL" id="KAL0508803.1"/>
    </source>
</evidence>
<keyword evidence="2" id="KW-1185">Reference proteome</keyword>
<protein>
    <submittedName>
        <fullName evidence="1">Uncharacterized protein</fullName>
    </submittedName>
</protein>
<comment type="caution">
    <text evidence="1">The sequence shown here is derived from an EMBL/GenBank/DDBJ whole genome shotgun (WGS) entry which is preliminary data.</text>
</comment>
<reference evidence="1 2" key="1">
    <citation type="submission" date="2024-02" db="EMBL/GenBank/DDBJ databases">
        <title>FIRST GENOME SEQUENCES OF Leishmania (Viannia) shawi, Leishmania (Viannia) lindenbergi AND Leishmania (Viannia) utingensis.</title>
        <authorList>
            <person name="Resadore F."/>
            <person name="Custodio M.G.F."/>
            <person name="Boite M.C."/>
            <person name="Cupolillo E."/>
            <person name="Ferreira G.E.M."/>
        </authorList>
    </citation>
    <scope>NUCLEOTIDE SEQUENCE [LARGE SCALE GENOMIC DNA]</scope>
    <source>
        <strain evidence="1 2">MHOM/BR/1966/M15733</strain>
    </source>
</reference>
<feature type="non-terminal residue" evidence="1">
    <location>
        <position position="128"/>
    </location>
</feature>
<name>A0AAW3AL94_9TRYP</name>
<proteinExistence type="predicted"/>
<dbReference type="AlphaFoldDB" id="A0AAW3AL94"/>